<dbReference type="NCBIfam" id="TIGR02357">
    <property type="entry name" value="ECF_ThiT_YuaJ"/>
    <property type="match status" value="1"/>
</dbReference>
<dbReference type="GO" id="GO:0005886">
    <property type="term" value="C:plasma membrane"/>
    <property type="evidence" value="ECO:0007669"/>
    <property type="project" value="InterPro"/>
</dbReference>
<dbReference type="RefSeq" id="WP_212820492.1">
    <property type="nucleotide sequence ID" value="NZ_AP023415.1"/>
</dbReference>
<feature type="transmembrane region" description="Helical" evidence="1">
    <location>
        <begin position="40"/>
        <end position="65"/>
    </location>
</feature>
<dbReference type="AlphaFoldDB" id="A0A810PYK3"/>
<evidence type="ECO:0000313" key="3">
    <source>
        <dbReference type="Proteomes" id="UP000681343"/>
    </source>
</evidence>
<keyword evidence="1" id="KW-0472">Membrane</keyword>
<keyword evidence="3" id="KW-1185">Reference proteome</keyword>
<gene>
    <name evidence="2" type="ORF">MM35RIKEN_13990</name>
</gene>
<proteinExistence type="predicted"/>
<name>A0A810PYK3_9FIRM</name>
<reference evidence="2" key="1">
    <citation type="submission" date="2020-09" db="EMBL/GenBank/DDBJ databases">
        <title>New species isolated from human feces.</title>
        <authorList>
            <person name="Kitahara M."/>
            <person name="Shigeno Y."/>
            <person name="Shime M."/>
            <person name="Matsumoto Y."/>
            <person name="Nakamura S."/>
            <person name="Motooka D."/>
            <person name="Fukuoka S."/>
            <person name="Nishikawa H."/>
            <person name="Benno Y."/>
        </authorList>
    </citation>
    <scope>NUCLEOTIDE SEQUENCE</scope>
    <source>
        <strain evidence="2">MM35</strain>
    </source>
</reference>
<dbReference type="EMBL" id="AP023415">
    <property type="protein sequence ID" value="BCK79207.1"/>
    <property type="molecule type" value="Genomic_DNA"/>
</dbReference>
<keyword evidence="1" id="KW-0812">Transmembrane</keyword>
<dbReference type="KEGG" id="vfa:MM35RIKEN_13990"/>
<feature type="transmembrane region" description="Helical" evidence="1">
    <location>
        <begin position="149"/>
        <end position="171"/>
    </location>
</feature>
<dbReference type="Pfam" id="PF09515">
    <property type="entry name" value="Thia_YuaJ"/>
    <property type="match status" value="1"/>
</dbReference>
<evidence type="ECO:0000313" key="2">
    <source>
        <dbReference type="EMBL" id="BCK79207.1"/>
    </source>
</evidence>
<evidence type="ECO:0000256" key="1">
    <source>
        <dbReference type="SAM" id="Phobius"/>
    </source>
</evidence>
<dbReference type="Gene3D" id="1.10.1760.20">
    <property type="match status" value="1"/>
</dbReference>
<dbReference type="Proteomes" id="UP000681343">
    <property type="component" value="Chromosome"/>
</dbReference>
<feature type="transmembrane region" description="Helical" evidence="1">
    <location>
        <begin position="77"/>
        <end position="98"/>
    </location>
</feature>
<keyword evidence="1" id="KW-1133">Transmembrane helix</keyword>
<accession>A0A810PYK3</accession>
<feature type="transmembrane region" description="Helical" evidence="1">
    <location>
        <begin position="105"/>
        <end position="129"/>
    </location>
</feature>
<organism evidence="2 3">
    <name type="scientific">Vescimonas fastidiosa</name>
    <dbReference type="NCBI Taxonomy" id="2714353"/>
    <lineage>
        <taxon>Bacteria</taxon>
        <taxon>Bacillati</taxon>
        <taxon>Bacillota</taxon>
        <taxon>Clostridia</taxon>
        <taxon>Eubacteriales</taxon>
        <taxon>Oscillospiraceae</taxon>
        <taxon>Vescimonas</taxon>
    </lineage>
</organism>
<protein>
    <submittedName>
        <fullName evidence="2">Proton-coupled thiamine transporter YuaJ</fullName>
    </submittedName>
</protein>
<sequence>MKNTKTKMLCEAAIFIAMAEILSLIKLYEFPNGGSVTLEMLPIVLFAARYGCGWGAGAGLVYGAITYLIGNKFSIDWTTIICDYFLAFVALGFGAGLLSRRKWSVYYGTLIGGVLRFLVHYLIGVFVWGVYMPDEFFGMTMTSPWFYSLLYNGSYMLPSIILCVVVFALLYKPLKKYFTSADLLAA</sequence>
<dbReference type="InterPro" id="IPR012651">
    <property type="entry name" value="Thia_Transptr_ThiT"/>
</dbReference>
<dbReference type="GO" id="GO:0015234">
    <property type="term" value="F:thiamine transmembrane transporter activity"/>
    <property type="evidence" value="ECO:0007669"/>
    <property type="project" value="InterPro"/>
</dbReference>